<name>A0A0L6Z5F6_9CLOT</name>
<dbReference type="AlphaFoldDB" id="A0A0L6Z5F6"/>
<accession>A0A0L6Z5F6</accession>
<evidence type="ECO:0000259" key="1">
    <source>
        <dbReference type="Pfam" id="PF13451"/>
    </source>
</evidence>
<protein>
    <recommendedName>
        <fullName evidence="1">Probable zinc-binding domain-containing protein</fullName>
    </recommendedName>
</protein>
<dbReference type="Proteomes" id="UP000037043">
    <property type="component" value="Unassembled WGS sequence"/>
</dbReference>
<reference evidence="3" key="1">
    <citation type="submission" date="2015-08" db="EMBL/GenBank/DDBJ databases">
        <title>Genome sequence of the strict anaerobe Clostridium homopropionicum LuHBu1 (DSM 5847T).</title>
        <authorList>
            <person name="Poehlein A."/>
            <person name="Beck M."/>
            <person name="Schiel-Bengelsdorf B."/>
            <person name="Bengelsdorf F.R."/>
            <person name="Daniel R."/>
            <person name="Duerre P."/>
        </authorList>
    </citation>
    <scope>NUCLEOTIDE SEQUENCE [LARGE SCALE GENOMIC DNA]</scope>
    <source>
        <strain evidence="3">DSM 5847</strain>
    </source>
</reference>
<keyword evidence="3" id="KW-1185">Reference proteome</keyword>
<feature type="domain" description="Probable zinc-binding" evidence="1">
    <location>
        <begin position="48"/>
        <end position="95"/>
    </location>
</feature>
<evidence type="ECO:0000313" key="2">
    <source>
        <dbReference type="EMBL" id="KOA18190.1"/>
    </source>
</evidence>
<evidence type="ECO:0000313" key="3">
    <source>
        <dbReference type="Proteomes" id="UP000037043"/>
    </source>
</evidence>
<gene>
    <name evidence="2" type="ORF">CLHOM_30680</name>
</gene>
<dbReference type="STRING" id="36844.SAMN04488501_101413"/>
<proteinExistence type="predicted"/>
<organism evidence="2 3">
    <name type="scientific">Clostridium homopropionicum DSM 5847</name>
    <dbReference type="NCBI Taxonomy" id="1121318"/>
    <lineage>
        <taxon>Bacteria</taxon>
        <taxon>Bacillati</taxon>
        <taxon>Bacillota</taxon>
        <taxon>Clostridia</taxon>
        <taxon>Eubacteriales</taxon>
        <taxon>Clostridiaceae</taxon>
        <taxon>Clostridium</taxon>
    </lineage>
</organism>
<sequence>MNNIFRYAKIITENIAIKLSCAENFQLKVEAYGKETRSLRKKEIYKMADKTLVCKDCGKDFVFTEGEQEFYKEKGFENEPVRCPECRKARKQQRNNGRGFNR</sequence>
<dbReference type="PATRIC" id="fig|1121318.3.peg.3082"/>
<comment type="caution">
    <text evidence="2">The sequence shown here is derived from an EMBL/GenBank/DDBJ whole genome shotgun (WGS) entry which is preliminary data.</text>
</comment>
<dbReference type="Pfam" id="PF13451">
    <property type="entry name" value="zf_Tbcl"/>
    <property type="match status" value="1"/>
</dbReference>
<dbReference type="EMBL" id="LHUR01000042">
    <property type="protein sequence ID" value="KOA18190.1"/>
    <property type="molecule type" value="Genomic_DNA"/>
</dbReference>
<dbReference type="InterPro" id="IPR025306">
    <property type="entry name" value="Zn-bnd_dom_prob"/>
</dbReference>